<evidence type="ECO:0000313" key="3">
    <source>
        <dbReference type="Proteomes" id="UP001597023"/>
    </source>
</evidence>
<dbReference type="InterPro" id="IPR043917">
    <property type="entry name" value="DUF5753"/>
</dbReference>
<sequence length="272" mass="29624">MPQSGKKSSSPAAQYFGEVLRMLRTAAGLSQSELGERMSYSGAAVSAVETFAKPATDEFIKAAEKALEAGGIISAASKYLRLERYPAHFQGFVRVEQEALSVSSYCPQLIHGLLQTPDYARAVLHCAFPPLEDDVEVLVSARMERKALLDRKPTCVVNVILEEVALRRHIGGPEVMRAQYEFLVASAARPNVVLQVMPTERAEHAGLQGGPLTLLETVEETMLAYMEGNGHSVLVSDPREVGLLARRYAMIRSQALSPEESVALIEQLAGEL</sequence>
<dbReference type="Pfam" id="PF13560">
    <property type="entry name" value="HTH_31"/>
    <property type="match status" value="1"/>
</dbReference>
<name>A0ABW2W6Q5_9ACTN</name>
<feature type="domain" description="HTH cro/C1-type" evidence="1">
    <location>
        <begin position="20"/>
        <end position="50"/>
    </location>
</feature>
<reference evidence="3" key="1">
    <citation type="journal article" date="2019" name="Int. J. Syst. Evol. Microbiol.">
        <title>The Global Catalogue of Microorganisms (GCM) 10K type strain sequencing project: providing services to taxonomists for standard genome sequencing and annotation.</title>
        <authorList>
            <consortium name="The Broad Institute Genomics Platform"/>
            <consortium name="The Broad Institute Genome Sequencing Center for Infectious Disease"/>
            <person name="Wu L."/>
            <person name="Ma J."/>
        </authorList>
    </citation>
    <scope>NUCLEOTIDE SEQUENCE [LARGE SCALE GENOMIC DNA]</scope>
    <source>
        <strain evidence="3">CGMCC 4.7400</strain>
    </source>
</reference>
<accession>A0ABW2W6Q5</accession>
<gene>
    <name evidence="2" type="ORF">ACFQZ6_13105</name>
</gene>
<dbReference type="Gene3D" id="1.10.260.40">
    <property type="entry name" value="lambda repressor-like DNA-binding domains"/>
    <property type="match status" value="1"/>
</dbReference>
<comment type="caution">
    <text evidence="2">The sequence shown here is derived from an EMBL/GenBank/DDBJ whole genome shotgun (WGS) entry which is preliminary data.</text>
</comment>
<dbReference type="SUPFAM" id="SSF47413">
    <property type="entry name" value="lambda repressor-like DNA-binding domains"/>
    <property type="match status" value="1"/>
</dbReference>
<dbReference type="InterPro" id="IPR010982">
    <property type="entry name" value="Lambda_DNA-bd_dom_sf"/>
</dbReference>
<evidence type="ECO:0000313" key="2">
    <source>
        <dbReference type="EMBL" id="MFD0315152.1"/>
    </source>
</evidence>
<dbReference type="EMBL" id="JBHTEB010000001">
    <property type="protein sequence ID" value="MFD0315152.1"/>
    <property type="molecule type" value="Genomic_DNA"/>
</dbReference>
<keyword evidence="3" id="KW-1185">Reference proteome</keyword>
<dbReference type="PROSITE" id="PS50943">
    <property type="entry name" value="HTH_CROC1"/>
    <property type="match status" value="1"/>
</dbReference>
<dbReference type="Proteomes" id="UP001597023">
    <property type="component" value="Unassembled WGS sequence"/>
</dbReference>
<dbReference type="SMART" id="SM00530">
    <property type="entry name" value="HTH_XRE"/>
    <property type="match status" value="1"/>
</dbReference>
<dbReference type="RefSeq" id="WP_381607894.1">
    <property type="nucleotide sequence ID" value="NZ_JBHTEB010000001.1"/>
</dbReference>
<proteinExistence type="predicted"/>
<evidence type="ECO:0000259" key="1">
    <source>
        <dbReference type="PROSITE" id="PS50943"/>
    </source>
</evidence>
<organism evidence="2 3">
    <name type="scientific">Streptomyces flavalbus</name>
    <dbReference type="NCBI Taxonomy" id="2665155"/>
    <lineage>
        <taxon>Bacteria</taxon>
        <taxon>Bacillati</taxon>
        <taxon>Actinomycetota</taxon>
        <taxon>Actinomycetes</taxon>
        <taxon>Kitasatosporales</taxon>
        <taxon>Streptomycetaceae</taxon>
        <taxon>Streptomyces</taxon>
    </lineage>
</organism>
<dbReference type="Pfam" id="PF19054">
    <property type="entry name" value="DUF5753"/>
    <property type="match status" value="1"/>
</dbReference>
<dbReference type="InterPro" id="IPR001387">
    <property type="entry name" value="Cro/C1-type_HTH"/>
</dbReference>
<protein>
    <submittedName>
        <fullName evidence="2">Scr1 family TA system antitoxin-like transcriptional regulator</fullName>
    </submittedName>
</protein>
<dbReference type="CDD" id="cd00093">
    <property type="entry name" value="HTH_XRE"/>
    <property type="match status" value="1"/>
</dbReference>